<reference evidence="6" key="1">
    <citation type="journal article" date="2021" name="PeerJ">
        <title>Extensive microbial diversity within the chicken gut microbiome revealed by metagenomics and culture.</title>
        <authorList>
            <person name="Gilroy R."/>
            <person name="Ravi A."/>
            <person name="Getino M."/>
            <person name="Pursley I."/>
            <person name="Horton D.L."/>
            <person name="Alikhan N.F."/>
            <person name="Baker D."/>
            <person name="Gharbi K."/>
            <person name="Hall N."/>
            <person name="Watson M."/>
            <person name="Adriaenssens E.M."/>
            <person name="Foster-Nyarko E."/>
            <person name="Jarju S."/>
            <person name="Secka A."/>
            <person name="Antonio M."/>
            <person name="Oren A."/>
            <person name="Chaudhuri R.R."/>
            <person name="La Ragione R."/>
            <person name="Hildebrand F."/>
            <person name="Pallen M.J."/>
        </authorList>
    </citation>
    <scope>NUCLEOTIDE SEQUENCE</scope>
    <source>
        <strain evidence="6">CHK160-9182</strain>
    </source>
</reference>
<dbReference type="EMBL" id="DXHP01000090">
    <property type="protein sequence ID" value="HIW06480.1"/>
    <property type="molecule type" value="Genomic_DNA"/>
</dbReference>
<keyword evidence="1" id="KW-0805">Transcription regulation</keyword>
<feature type="domain" description="IclR-ED" evidence="5">
    <location>
        <begin position="84"/>
        <end position="268"/>
    </location>
</feature>
<dbReference type="InterPro" id="IPR036390">
    <property type="entry name" value="WH_DNA-bd_sf"/>
</dbReference>
<comment type="caution">
    <text evidence="6">The sequence shown here is derived from an EMBL/GenBank/DDBJ whole genome shotgun (WGS) entry which is preliminary data.</text>
</comment>
<dbReference type="SUPFAM" id="SSF46785">
    <property type="entry name" value="Winged helix' DNA-binding domain"/>
    <property type="match status" value="1"/>
</dbReference>
<accession>A0A9D1Q6H6</accession>
<dbReference type="AlphaFoldDB" id="A0A9D1Q6H6"/>
<dbReference type="InterPro" id="IPR050707">
    <property type="entry name" value="HTH_MetabolicPath_Reg"/>
</dbReference>
<dbReference type="GO" id="GO:0003700">
    <property type="term" value="F:DNA-binding transcription factor activity"/>
    <property type="evidence" value="ECO:0007669"/>
    <property type="project" value="TreeGrafter"/>
</dbReference>
<keyword evidence="3" id="KW-0804">Transcription</keyword>
<protein>
    <submittedName>
        <fullName evidence="6">Helix-turn-helix domain-containing protein</fullName>
    </submittedName>
</protein>
<dbReference type="InterPro" id="IPR005471">
    <property type="entry name" value="Tscrpt_reg_IclR_N"/>
</dbReference>
<dbReference type="InterPro" id="IPR029016">
    <property type="entry name" value="GAF-like_dom_sf"/>
</dbReference>
<dbReference type="Pfam" id="PF09339">
    <property type="entry name" value="HTH_IclR"/>
    <property type="match status" value="1"/>
</dbReference>
<keyword evidence="2" id="KW-0238">DNA-binding</keyword>
<dbReference type="InterPro" id="IPR014757">
    <property type="entry name" value="Tscrpt_reg_IclR_C"/>
</dbReference>
<evidence type="ECO:0000313" key="7">
    <source>
        <dbReference type="Proteomes" id="UP000823934"/>
    </source>
</evidence>
<gene>
    <name evidence="6" type="ORF">H9889_04030</name>
</gene>
<dbReference type="SMART" id="SM00346">
    <property type="entry name" value="HTH_ICLR"/>
    <property type="match status" value="1"/>
</dbReference>
<dbReference type="Gene3D" id="1.10.10.10">
    <property type="entry name" value="Winged helix-like DNA-binding domain superfamily/Winged helix DNA-binding domain"/>
    <property type="match status" value="1"/>
</dbReference>
<evidence type="ECO:0000256" key="3">
    <source>
        <dbReference type="ARBA" id="ARBA00023163"/>
    </source>
</evidence>
<feature type="domain" description="HTH iclR-type" evidence="4">
    <location>
        <begin position="23"/>
        <end position="83"/>
    </location>
</feature>
<evidence type="ECO:0000259" key="4">
    <source>
        <dbReference type="PROSITE" id="PS51077"/>
    </source>
</evidence>
<evidence type="ECO:0000313" key="6">
    <source>
        <dbReference type="EMBL" id="HIW06480.1"/>
    </source>
</evidence>
<dbReference type="GO" id="GO:0045892">
    <property type="term" value="P:negative regulation of DNA-templated transcription"/>
    <property type="evidence" value="ECO:0007669"/>
    <property type="project" value="TreeGrafter"/>
</dbReference>
<dbReference type="PANTHER" id="PTHR30136">
    <property type="entry name" value="HELIX-TURN-HELIX TRANSCRIPTIONAL REGULATOR, ICLR FAMILY"/>
    <property type="match status" value="1"/>
</dbReference>
<organism evidence="6 7">
    <name type="scientific">Candidatus Ignatzschineria merdigallinarum</name>
    <dbReference type="NCBI Taxonomy" id="2838621"/>
    <lineage>
        <taxon>Bacteria</taxon>
        <taxon>Pseudomonadati</taxon>
        <taxon>Pseudomonadota</taxon>
        <taxon>Gammaproteobacteria</taxon>
        <taxon>Cardiobacteriales</taxon>
        <taxon>Ignatzschineriaceae</taxon>
        <taxon>Ignatzschineria</taxon>
    </lineage>
</organism>
<dbReference type="PROSITE" id="PS51077">
    <property type="entry name" value="HTH_ICLR"/>
    <property type="match status" value="1"/>
</dbReference>
<dbReference type="PROSITE" id="PS51078">
    <property type="entry name" value="ICLR_ED"/>
    <property type="match status" value="1"/>
</dbReference>
<dbReference type="SUPFAM" id="SSF55781">
    <property type="entry name" value="GAF domain-like"/>
    <property type="match status" value="1"/>
</dbReference>
<dbReference type="Gene3D" id="3.30.450.40">
    <property type="match status" value="1"/>
</dbReference>
<dbReference type="GO" id="GO:0003677">
    <property type="term" value="F:DNA binding"/>
    <property type="evidence" value="ECO:0007669"/>
    <property type="project" value="UniProtKB-KW"/>
</dbReference>
<proteinExistence type="predicted"/>
<reference evidence="6" key="2">
    <citation type="submission" date="2021-04" db="EMBL/GenBank/DDBJ databases">
        <authorList>
            <person name="Gilroy R."/>
        </authorList>
    </citation>
    <scope>NUCLEOTIDE SEQUENCE</scope>
    <source>
        <strain evidence="6">CHK160-9182</strain>
    </source>
</reference>
<dbReference type="Pfam" id="PF01614">
    <property type="entry name" value="IclR_C"/>
    <property type="match status" value="1"/>
</dbReference>
<evidence type="ECO:0000256" key="2">
    <source>
        <dbReference type="ARBA" id="ARBA00023125"/>
    </source>
</evidence>
<dbReference type="Proteomes" id="UP000823934">
    <property type="component" value="Unassembled WGS sequence"/>
</dbReference>
<name>A0A9D1Q6H6_9GAMM</name>
<dbReference type="PANTHER" id="PTHR30136:SF34">
    <property type="entry name" value="TRANSCRIPTIONAL REGULATOR"/>
    <property type="match status" value="1"/>
</dbReference>
<dbReference type="InterPro" id="IPR036388">
    <property type="entry name" value="WH-like_DNA-bd_sf"/>
</dbReference>
<sequence>MQKNLIEEITPILEKHADNSDFLSSFARGLIIFEVLSNSKRAQTISDIAKETGFPRATVRRGLFTLAELGYVIQDDRYYELSPKVLMIAHSYINSQTLSSTAQPILENITRELNETATMAVLVQNEVIYIARSSEITQRIMSNTFTIGTHLPAYCSSMGRVLLAAESEERQREILAHSQLIPYTDKTIYEVAPLLNEFKKVKAQGYAIIDQELEIGLCSIAVPVFDRGGKVIASISISTHILKKSIPEIKEHFLPGLLKSAALLTSFI</sequence>
<evidence type="ECO:0000259" key="5">
    <source>
        <dbReference type="PROSITE" id="PS51078"/>
    </source>
</evidence>
<evidence type="ECO:0000256" key="1">
    <source>
        <dbReference type="ARBA" id="ARBA00023015"/>
    </source>
</evidence>